<dbReference type="RefSeq" id="WP_061400691.1">
    <property type="nucleotide sequence ID" value="NZ_LSNG01000035.1"/>
</dbReference>
<evidence type="ECO:0000313" key="4">
    <source>
        <dbReference type="EMBL" id="KXN75707.1"/>
    </source>
</evidence>
<dbReference type="Pfam" id="PF07261">
    <property type="entry name" value="DnaB_2"/>
    <property type="match status" value="1"/>
</dbReference>
<feature type="domain" description="DnaB/C C-terminal" evidence="2">
    <location>
        <begin position="319"/>
        <end position="390"/>
    </location>
</feature>
<evidence type="ECO:0000259" key="3">
    <source>
        <dbReference type="Pfam" id="PF25888"/>
    </source>
</evidence>
<dbReference type="Proteomes" id="UP000070346">
    <property type="component" value="Unassembled WGS sequence"/>
</dbReference>
<accession>A0A9X0LXA6</accession>
<protein>
    <submittedName>
        <fullName evidence="4">Replication initiation/membrane attachment protein</fullName>
    </submittedName>
</protein>
<sequence>MFESADPKQPFYVANQVAVSEENIRVLTTLFEPLVGIQGVGLYITLTKEFDEVPFAKDYKTLYQLQDQTNLKLEDLFSTLHHLEATGLIKTFIGSNPVLGETLIFEVENVPSAGEFFHTFLLSSLLLERVGSVTFNRLVKKFTPRTFIGLKDAKEVTSGFFDVFHLSAESAIDAPIEVKEAASEVPKDNKGEIKLGNEPVKIDWSFLVDLFASYHIDKEEVLKHQVEIKQIIDFYHLTEQEFVETSLITMSAGTDKLNMYAIQNTVNENFGLNRNKEMVRKQLQQKPKDADKTIKNLSTADAELIRAVDSKTPTDYLYELKEKKGGYVTANEKKVIYRLQDQMGLTPPLINLIVHTCFEYDAVLTNNLADRIANDWLQKGITTPTEAIAYLKERKNKRNQKQYYRTPKKTVHKLTDWSKYEKQNQTKKRRLSTEERNKIFREFGKNE</sequence>
<comment type="caution">
    <text evidence="4">The sequence shown here is derived from an EMBL/GenBank/DDBJ whole genome shotgun (WGS) entry which is preliminary data.</text>
</comment>
<gene>
    <name evidence="4" type="ORF">AYJ53_05160</name>
</gene>
<dbReference type="OrthoDB" id="2082007at2"/>
<comment type="similarity">
    <text evidence="1">Belongs to the DnaB/DnaD family.</text>
</comment>
<dbReference type="Gene3D" id="1.10.10.630">
    <property type="entry name" value="DnaD domain-like"/>
    <property type="match status" value="1"/>
</dbReference>
<dbReference type="InterPro" id="IPR006343">
    <property type="entry name" value="DnaB/C_C"/>
</dbReference>
<dbReference type="EMBL" id="LSNG01000035">
    <property type="protein sequence ID" value="KXN75707.1"/>
    <property type="molecule type" value="Genomic_DNA"/>
</dbReference>
<evidence type="ECO:0000313" key="5">
    <source>
        <dbReference type="Proteomes" id="UP000070346"/>
    </source>
</evidence>
<proteinExistence type="inferred from homology"/>
<reference evidence="4 5" key="1">
    <citation type="submission" date="2016-02" db="EMBL/GenBank/DDBJ databases">
        <title>Complete Genome Sequences of Lactobacillus johnsonii Strain W1.</title>
        <authorList>
            <person name="Sun Y."/>
            <person name="Wu X."/>
        </authorList>
    </citation>
    <scope>NUCLEOTIDE SEQUENCE [LARGE SCALE GENOMIC DNA]</scope>
    <source>
        <strain evidence="4 5">W1</strain>
    </source>
</reference>
<evidence type="ECO:0000256" key="1">
    <source>
        <dbReference type="ARBA" id="ARBA00093462"/>
    </source>
</evidence>
<organism evidence="4 5">
    <name type="scientific">Lactobacillus johnsonii</name>
    <dbReference type="NCBI Taxonomy" id="33959"/>
    <lineage>
        <taxon>Bacteria</taxon>
        <taxon>Bacillati</taxon>
        <taxon>Bacillota</taxon>
        <taxon>Bacilli</taxon>
        <taxon>Lactobacillales</taxon>
        <taxon>Lactobacillaceae</taxon>
        <taxon>Lactobacillus</taxon>
    </lineage>
</organism>
<name>A0A9X0LXA6_LACJH</name>
<dbReference type="InterPro" id="IPR058660">
    <property type="entry name" value="WHD_DnaB"/>
</dbReference>
<feature type="domain" description="Replicative helicase loading/DNA remodeling protein DnaB N-terminal winged helix" evidence="3">
    <location>
        <begin position="7"/>
        <end position="266"/>
    </location>
</feature>
<dbReference type="Pfam" id="PF25888">
    <property type="entry name" value="WHD_DnaB"/>
    <property type="match status" value="1"/>
</dbReference>
<evidence type="ECO:0000259" key="2">
    <source>
        <dbReference type="Pfam" id="PF07261"/>
    </source>
</evidence>
<dbReference type="AlphaFoldDB" id="A0A9X0LXA6"/>
<dbReference type="InterPro" id="IPR034829">
    <property type="entry name" value="DnaD-like_sf"/>
</dbReference>